<dbReference type="PROSITE" id="PS51819">
    <property type="entry name" value="VOC"/>
    <property type="match status" value="1"/>
</dbReference>
<evidence type="ECO:0000259" key="1">
    <source>
        <dbReference type="PROSITE" id="PS51819"/>
    </source>
</evidence>
<keyword evidence="3" id="KW-1185">Reference proteome</keyword>
<dbReference type="EMBL" id="CP053564">
    <property type="protein sequence ID" value="QJY49324.1"/>
    <property type="molecule type" value="Genomic_DNA"/>
</dbReference>
<dbReference type="Pfam" id="PF00903">
    <property type="entry name" value="Glyoxalase"/>
    <property type="match status" value="1"/>
</dbReference>
<organism evidence="2 3">
    <name type="scientific">Pseudonocardia broussonetiae</name>
    <dbReference type="NCBI Taxonomy" id="2736640"/>
    <lineage>
        <taxon>Bacteria</taxon>
        <taxon>Bacillati</taxon>
        <taxon>Actinomycetota</taxon>
        <taxon>Actinomycetes</taxon>
        <taxon>Pseudonocardiales</taxon>
        <taxon>Pseudonocardiaceae</taxon>
        <taxon>Pseudonocardia</taxon>
    </lineage>
</organism>
<dbReference type="Proteomes" id="UP000505377">
    <property type="component" value="Chromosome"/>
</dbReference>
<dbReference type="InterPro" id="IPR004360">
    <property type="entry name" value="Glyas_Fos-R_dOase_dom"/>
</dbReference>
<dbReference type="AlphaFoldDB" id="A0A6M6JML9"/>
<sequence length="150" mass="15427">MTAPLPPFQGLSHLALSVVDVPAAIAFWVGVFGFEVLTDTPSLGLVVHRPTRVAIALTSNNGSTAGTFDERHPGLDHLAIAVPGVDDLHDWHARLTGLGVPCSPVTDSGSGHHLNLRAPDGVPVELYVIDAATVAALGLADAGEAFAGSR</sequence>
<dbReference type="KEGG" id="pbro:HOP40_29175"/>
<reference evidence="2 3" key="1">
    <citation type="submission" date="2020-05" db="EMBL/GenBank/DDBJ databases">
        <authorList>
            <person name="Mo P."/>
        </authorList>
    </citation>
    <scope>NUCLEOTIDE SEQUENCE [LARGE SCALE GENOMIC DNA]</scope>
    <source>
        <strain evidence="2 3">Gen01</strain>
    </source>
</reference>
<dbReference type="SUPFAM" id="SSF54593">
    <property type="entry name" value="Glyoxalase/Bleomycin resistance protein/Dihydroxybiphenyl dioxygenase"/>
    <property type="match status" value="1"/>
</dbReference>
<dbReference type="InterPro" id="IPR029068">
    <property type="entry name" value="Glyas_Bleomycin-R_OHBP_Dase"/>
</dbReference>
<evidence type="ECO:0000313" key="2">
    <source>
        <dbReference type="EMBL" id="QJY49324.1"/>
    </source>
</evidence>
<gene>
    <name evidence="2" type="ORF">HOP40_29175</name>
</gene>
<name>A0A6M6JML9_9PSEU</name>
<evidence type="ECO:0000313" key="3">
    <source>
        <dbReference type="Proteomes" id="UP000505377"/>
    </source>
</evidence>
<dbReference type="Gene3D" id="3.10.180.10">
    <property type="entry name" value="2,3-Dihydroxybiphenyl 1,2-Dioxygenase, domain 1"/>
    <property type="match status" value="1"/>
</dbReference>
<dbReference type="RefSeq" id="WP_172164807.1">
    <property type="nucleotide sequence ID" value="NZ_CP053564.1"/>
</dbReference>
<accession>A0A6M6JML9</accession>
<proteinExistence type="predicted"/>
<feature type="domain" description="VOC" evidence="1">
    <location>
        <begin position="10"/>
        <end position="129"/>
    </location>
</feature>
<protein>
    <recommendedName>
        <fullName evidence="1">VOC domain-containing protein</fullName>
    </recommendedName>
</protein>
<dbReference type="InterPro" id="IPR037523">
    <property type="entry name" value="VOC_core"/>
</dbReference>